<evidence type="ECO:0008006" key="3">
    <source>
        <dbReference type="Google" id="ProtNLM"/>
    </source>
</evidence>
<sequence length="64" mass="7356">MLKRYTVRIFFTSGKDISLEMGGKSEAEVIKRVQSDGWLSNDNGTYRTQVNINNITHFTVMQND</sequence>
<gene>
    <name evidence="1" type="ORF">K9V48_28100</name>
</gene>
<evidence type="ECO:0000313" key="2">
    <source>
        <dbReference type="Proteomes" id="UP001165287"/>
    </source>
</evidence>
<dbReference type="Proteomes" id="UP001165287">
    <property type="component" value="Unassembled WGS sequence"/>
</dbReference>
<organism evidence="1 2">
    <name type="scientific">Metabacillus rhizolycopersici</name>
    <dbReference type="NCBI Taxonomy" id="2875709"/>
    <lineage>
        <taxon>Bacteria</taxon>
        <taxon>Bacillati</taxon>
        <taxon>Bacillota</taxon>
        <taxon>Bacilli</taxon>
        <taxon>Bacillales</taxon>
        <taxon>Bacillaceae</taxon>
        <taxon>Metabacillus</taxon>
    </lineage>
</organism>
<evidence type="ECO:0000313" key="1">
    <source>
        <dbReference type="EMBL" id="MBZ5753939.1"/>
    </source>
</evidence>
<name>A0ABS7V1B1_9BACI</name>
<reference evidence="1" key="1">
    <citation type="submission" date="2024-05" db="EMBL/GenBank/DDBJ databases">
        <title>Metabacillus sp. nov., isolated from the rhizosphere soil of tomato plants.</title>
        <authorList>
            <person name="Ma R."/>
        </authorList>
    </citation>
    <scope>NUCLEOTIDE SEQUENCE</scope>
    <source>
        <strain evidence="1">DBTR6</strain>
    </source>
</reference>
<dbReference type="EMBL" id="JAIQUM010000219">
    <property type="protein sequence ID" value="MBZ5753939.1"/>
    <property type="molecule type" value="Genomic_DNA"/>
</dbReference>
<dbReference type="RefSeq" id="WP_224142327.1">
    <property type="nucleotide sequence ID" value="NZ_JAIQUM010000219.1"/>
</dbReference>
<comment type="caution">
    <text evidence="1">The sequence shown here is derived from an EMBL/GenBank/DDBJ whole genome shotgun (WGS) entry which is preliminary data.</text>
</comment>
<keyword evidence="2" id="KW-1185">Reference proteome</keyword>
<protein>
    <recommendedName>
        <fullName evidence="3">DUF3906 family protein</fullName>
    </recommendedName>
</protein>
<proteinExistence type="predicted"/>
<accession>A0ABS7V1B1</accession>